<accession>A0ABQ5U5D5</accession>
<dbReference type="InterPro" id="IPR036895">
    <property type="entry name" value="Uracil-DNA_glycosylase-like_sf"/>
</dbReference>
<proteinExistence type="predicted"/>
<protein>
    <recommendedName>
        <fullName evidence="3">Uracil-DNA glycosylase-like domain-containing protein</fullName>
    </recommendedName>
</protein>
<evidence type="ECO:0000313" key="1">
    <source>
        <dbReference type="EMBL" id="GLQ06606.1"/>
    </source>
</evidence>
<dbReference type="Gene3D" id="3.40.470.10">
    <property type="entry name" value="Uracil-DNA glycosylase-like domain"/>
    <property type="match status" value="1"/>
</dbReference>
<sequence length="214" mass="24429">MTKLTVLSEELYAEVGKMLEDKELASVVQHGLNPLYAPLADTPDLALITFQGGGEDKSIQREAPSQLLYLNDTYRFGQILRKYMAQAGLRKTLFERTVAHAAIFPSAPTQEARMWEHPKTGPRKVWRDFSLNWNKRLLMAQSPKAILIFGDKASQAFNIEWQDCKFEHKQNHMTFGRGEWQGIPAIYCHHLSINCPKLQAVECMKEVKNLLGKL</sequence>
<evidence type="ECO:0008006" key="3">
    <source>
        <dbReference type="Google" id="ProtNLM"/>
    </source>
</evidence>
<evidence type="ECO:0000313" key="2">
    <source>
        <dbReference type="Proteomes" id="UP001161409"/>
    </source>
</evidence>
<gene>
    <name evidence="1" type="ORF">GCM10007924_18270</name>
</gene>
<organism evidence="1 2">
    <name type="scientific">Sneathiella chinensis</name>
    <dbReference type="NCBI Taxonomy" id="349750"/>
    <lineage>
        <taxon>Bacteria</taxon>
        <taxon>Pseudomonadati</taxon>
        <taxon>Pseudomonadota</taxon>
        <taxon>Alphaproteobacteria</taxon>
        <taxon>Sneathiellales</taxon>
        <taxon>Sneathiellaceae</taxon>
        <taxon>Sneathiella</taxon>
    </lineage>
</organism>
<reference evidence="1" key="2">
    <citation type="submission" date="2023-01" db="EMBL/GenBank/DDBJ databases">
        <title>Draft genome sequence of Sneathiella chinensis strain NBRC 103408.</title>
        <authorList>
            <person name="Sun Q."/>
            <person name="Mori K."/>
        </authorList>
    </citation>
    <scope>NUCLEOTIDE SEQUENCE</scope>
    <source>
        <strain evidence="1">NBRC 103408</strain>
    </source>
</reference>
<reference evidence="1" key="1">
    <citation type="journal article" date="2014" name="Int. J. Syst. Evol. Microbiol.">
        <title>Complete genome of a new Firmicutes species belonging to the dominant human colonic microbiota ('Ruminococcus bicirculans') reveals two chromosomes and a selective capacity to utilize plant glucans.</title>
        <authorList>
            <consortium name="NISC Comparative Sequencing Program"/>
            <person name="Wegmann U."/>
            <person name="Louis P."/>
            <person name="Goesmann A."/>
            <person name="Henrissat B."/>
            <person name="Duncan S.H."/>
            <person name="Flint H.J."/>
        </authorList>
    </citation>
    <scope>NUCLEOTIDE SEQUENCE</scope>
    <source>
        <strain evidence="1">NBRC 103408</strain>
    </source>
</reference>
<dbReference type="EMBL" id="BSNF01000006">
    <property type="protein sequence ID" value="GLQ06606.1"/>
    <property type="molecule type" value="Genomic_DNA"/>
</dbReference>
<dbReference type="Proteomes" id="UP001161409">
    <property type="component" value="Unassembled WGS sequence"/>
</dbReference>
<keyword evidence="2" id="KW-1185">Reference proteome</keyword>
<dbReference type="RefSeq" id="WP_169560756.1">
    <property type="nucleotide sequence ID" value="NZ_BSNF01000006.1"/>
</dbReference>
<name>A0ABQ5U5D5_9PROT</name>
<comment type="caution">
    <text evidence="1">The sequence shown here is derived from an EMBL/GenBank/DDBJ whole genome shotgun (WGS) entry which is preliminary data.</text>
</comment>